<protein>
    <submittedName>
        <fullName evidence="1">Uncharacterized protein</fullName>
    </submittedName>
</protein>
<evidence type="ECO:0000313" key="1">
    <source>
        <dbReference type="EMBL" id="RLP73650.1"/>
    </source>
</evidence>
<evidence type="ECO:0000313" key="2">
    <source>
        <dbReference type="Proteomes" id="UP000272503"/>
    </source>
</evidence>
<keyword evidence="2" id="KW-1185">Reference proteome</keyword>
<reference evidence="1 2" key="1">
    <citation type="submission" date="2018-10" db="EMBL/GenBank/DDBJ databases">
        <authorList>
            <person name="Li J."/>
        </authorList>
    </citation>
    <scope>NUCLEOTIDE SEQUENCE [LARGE SCALE GENOMIC DNA]</scope>
    <source>
        <strain evidence="1 2">IF 016277</strain>
    </source>
</reference>
<comment type="caution">
    <text evidence="1">The sequence shown here is derived from an EMBL/GenBank/DDBJ whole genome shotgun (WGS) entry which is preliminary data.</text>
</comment>
<name>A0A3L7A0X5_9MICO</name>
<dbReference type="AlphaFoldDB" id="A0A3L7A0X5"/>
<dbReference type="RefSeq" id="WP_121649553.1">
    <property type="nucleotide sequence ID" value="NZ_RCUX01000013.1"/>
</dbReference>
<dbReference type="EMBL" id="RCUX01000013">
    <property type="protein sequence ID" value="RLP73650.1"/>
    <property type="molecule type" value="Genomic_DNA"/>
</dbReference>
<gene>
    <name evidence="1" type="ORF">D9V32_14055</name>
</gene>
<sequence length="60" mass="6227">MAITVKAAHAAVRKVVKIETSAVVEQLMREGYAVSVEDLAALAEIVASAQVSVSWSGVGE</sequence>
<dbReference type="Proteomes" id="UP000272503">
    <property type="component" value="Unassembled WGS sequence"/>
</dbReference>
<proteinExistence type="predicted"/>
<organism evidence="1 2">
    <name type="scientific">Mycetocola tolaasinivorans</name>
    <dbReference type="NCBI Taxonomy" id="76635"/>
    <lineage>
        <taxon>Bacteria</taxon>
        <taxon>Bacillati</taxon>
        <taxon>Actinomycetota</taxon>
        <taxon>Actinomycetes</taxon>
        <taxon>Micrococcales</taxon>
        <taxon>Microbacteriaceae</taxon>
        <taxon>Mycetocola</taxon>
    </lineage>
</organism>
<accession>A0A3L7A0X5</accession>